<name>A0A542ZMY2_9MICO</name>
<dbReference type="AlphaFoldDB" id="A0A542ZMY2"/>
<sequence>MASDDRGSGAEPTATTMDLPSRIRQALRQRDEAELAFLNPIVLALAKGEVTVSDIEALDAEQAMWLVAARVQERGDIAAADFIRNLHR</sequence>
<accession>A0A542ZMY2</accession>
<dbReference type="EMBL" id="VFOQ01000001">
    <property type="protein sequence ID" value="TQL61657.1"/>
    <property type="molecule type" value="Genomic_DNA"/>
</dbReference>
<comment type="caution">
    <text evidence="2">The sequence shown here is derived from an EMBL/GenBank/DDBJ whole genome shotgun (WGS) entry which is preliminary data.</text>
</comment>
<protein>
    <submittedName>
        <fullName evidence="2">Uncharacterized protein</fullName>
    </submittedName>
</protein>
<reference evidence="2 3" key="1">
    <citation type="submission" date="2019-06" db="EMBL/GenBank/DDBJ databases">
        <title>Sequencing the genomes of 1000 actinobacteria strains.</title>
        <authorList>
            <person name="Klenk H.-P."/>
        </authorList>
    </citation>
    <scope>NUCLEOTIDE SEQUENCE [LARGE SCALE GENOMIC DNA]</scope>
    <source>
        <strain evidence="2 3">DSM 18082</strain>
    </source>
</reference>
<evidence type="ECO:0000256" key="1">
    <source>
        <dbReference type="SAM" id="MobiDB-lite"/>
    </source>
</evidence>
<gene>
    <name evidence="2" type="ORF">FB474_3071</name>
</gene>
<organism evidence="2 3">
    <name type="scientific">Oryzihumus leptocrescens</name>
    <dbReference type="NCBI Taxonomy" id="297536"/>
    <lineage>
        <taxon>Bacteria</taxon>
        <taxon>Bacillati</taxon>
        <taxon>Actinomycetota</taxon>
        <taxon>Actinomycetes</taxon>
        <taxon>Micrococcales</taxon>
        <taxon>Intrasporangiaceae</taxon>
        <taxon>Oryzihumus</taxon>
    </lineage>
</organism>
<evidence type="ECO:0000313" key="3">
    <source>
        <dbReference type="Proteomes" id="UP000319514"/>
    </source>
</evidence>
<feature type="region of interest" description="Disordered" evidence="1">
    <location>
        <begin position="1"/>
        <end position="20"/>
    </location>
</feature>
<evidence type="ECO:0000313" key="2">
    <source>
        <dbReference type="EMBL" id="TQL61657.1"/>
    </source>
</evidence>
<dbReference type="Proteomes" id="UP000319514">
    <property type="component" value="Unassembled WGS sequence"/>
</dbReference>
<keyword evidence="3" id="KW-1185">Reference proteome</keyword>
<proteinExistence type="predicted"/>